<dbReference type="InterPro" id="IPR051782">
    <property type="entry name" value="ABC_Transporter_VariousFunc"/>
</dbReference>
<evidence type="ECO:0000256" key="2">
    <source>
        <dbReference type="ARBA" id="ARBA00022741"/>
    </source>
</evidence>
<protein>
    <submittedName>
        <fullName evidence="5">ATP-binding cassette domain-containing protein</fullName>
    </submittedName>
</protein>
<proteinExistence type="predicted"/>
<dbReference type="RefSeq" id="WP_397081983.1">
    <property type="nucleotide sequence ID" value="NZ_JBITGY010000004.1"/>
</dbReference>
<keyword evidence="2" id="KW-0547">Nucleotide-binding</keyword>
<evidence type="ECO:0000259" key="4">
    <source>
        <dbReference type="PROSITE" id="PS50893"/>
    </source>
</evidence>
<reference evidence="5 6" key="1">
    <citation type="submission" date="2024-10" db="EMBL/GenBank/DDBJ databases">
        <title>The Natural Products Discovery Center: Release of the First 8490 Sequenced Strains for Exploring Actinobacteria Biosynthetic Diversity.</title>
        <authorList>
            <person name="Kalkreuter E."/>
            <person name="Kautsar S.A."/>
            <person name="Yang D."/>
            <person name="Bader C.D."/>
            <person name="Teijaro C.N."/>
            <person name="Fluegel L."/>
            <person name="Davis C.M."/>
            <person name="Simpson J.R."/>
            <person name="Lauterbach L."/>
            <person name="Steele A.D."/>
            <person name="Gui C."/>
            <person name="Meng S."/>
            <person name="Li G."/>
            <person name="Viehrig K."/>
            <person name="Ye F."/>
            <person name="Su P."/>
            <person name="Kiefer A.F."/>
            <person name="Nichols A."/>
            <person name="Cepeda A.J."/>
            <person name="Yan W."/>
            <person name="Fan B."/>
            <person name="Jiang Y."/>
            <person name="Adhikari A."/>
            <person name="Zheng C.-J."/>
            <person name="Schuster L."/>
            <person name="Cowan T.M."/>
            <person name="Smanski M.J."/>
            <person name="Chevrette M.G."/>
            <person name="De Carvalho L.P.S."/>
            <person name="Shen B."/>
        </authorList>
    </citation>
    <scope>NUCLEOTIDE SEQUENCE [LARGE SCALE GENOMIC DNA]</scope>
    <source>
        <strain evidence="5 6">NPDC050545</strain>
    </source>
</reference>
<keyword evidence="1" id="KW-0813">Transport</keyword>
<dbReference type="Pfam" id="PF00005">
    <property type="entry name" value="ABC_tran"/>
    <property type="match status" value="1"/>
</dbReference>
<organism evidence="5 6">
    <name type="scientific">Nonomuraea typhae</name>
    <dbReference type="NCBI Taxonomy" id="2603600"/>
    <lineage>
        <taxon>Bacteria</taxon>
        <taxon>Bacillati</taxon>
        <taxon>Actinomycetota</taxon>
        <taxon>Actinomycetes</taxon>
        <taxon>Streptosporangiales</taxon>
        <taxon>Streptosporangiaceae</taxon>
        <taxon>Nonomuraea</taxon>
    </lineage>
</organism>
<dbReference type="InterPro" id="IPR003439">
    <property type="entry name" value="ABC_transporter-like_ATP-bd"/>
</dbReference>
<dbReference type="Proteomes" id="UP001612741">
    <property type="component" value="Unassembled WGS sequence"/>
</dbReference>
<dbReference type="GO" id="GO:0005524">
    <property type="term" value="F:ATP binding"/>
    <property type="evidence" value="ECO:0007669"/>
    <property type="project" value="UniProtKB-KW"/>
</dbReference>
<keyword evidence="6" id="KW-1185">Reference proteome</keyword>
<evidence type="ECO:0000256" key="1">
    <source>
        <dbReference type="ARBA" id="ARBA00022448"/>
    </source>
</evidence>
<dbReference type="PANTHER" id="PTHR42939:SF1">
    <property type="entry name" value="ABC TRANSPORTER ATP-BINDING PROTEIN ALBC-RELATED"/>
    <property type="match status" value="1"/>
</dbReference>
<dbReference type="PROSITE" id="PS00211">
    <property type="entry name" value="ABC_TRANSPORTER_1"/>
    <property type="match status" value="1"/>
</dbReference>
<evidence type="ECO:0000313" key="5">
    <source>
        <dbReference type="EMBL" id="MFI6498739.1"/>
    </source>
</evidence>
<dbReference type="InterPro" id="IPR027417">
    <property type="entry name" value="P-loop_NTPase"/>
</dbReference>
<accession>A0ABW7YW84</accession>
<dbReference type="InterPro" id="IPR003593">
    <property type="entry name" value="AAA+_ATPase"/>
</dbReference>
<dbReference type="PROSITE" id="PS50893">
    <property type="entry name" value="ABC_TRANSPORTER_2"/>
    <property type="match status" value="1"/>
</dbReference>
<gene>
    <name evidence="5" type="ORF">ACIBG2_15215</name>
</gene>
<dbReference type="PANTHER" id="PTHR42939">
    <property type="entry name" value="ABC TRANSPORTER ATP-BINDING PROTEIN ALBC-RELATED"/>
    <property type="match status" value="1"/>
</dbReference>
<dbReference type="SUPFAM" id="SSF52540">
    <property type="entry name" value="P-loop containing nucleoside triphosphate hydrolases"/>
    <property type="match status" value="1"/>
</dbReference>
<evidence type="ECO:0000256" key="3">
    <source>
        <dbReference type="ARBA" id="ARBA00022840"/>
    </source>
</evidence>
<evidence type="ECO:0000313" key="6">
    <source>
        <dbReference type="Proteomes" id="UP001612741"/>
    </source>
</evidence>
<dbReference type="EMBL" id="JBITGY010000004">
    <property type="protein sequence ID" value="MFI6498739.1"/>
    <property type="molecule type" value="Genomic_DNA"/>
</dbReference>
<feature type="domain" description="ABC transporter" evidence="4">
    <location>
        <begin position="3"/>
        <end position="228"/>
    </location>
</feature>
<sequence>MNVEVRDLSLRYGEVTALDRLSFELAEGKIYGLLGRNGSGKTSLMSVLAAFRKQTAGAVRVGGRPVWENAAVTSQVCLIRDTGETVDLGTAGDALYFAEWLRPHWDARLAKELMTLFGLKPKVNVTSMSKGQRSAMGVVVGLASRAPLTMFDESYLGMDAPSRQAFYDVLLADYMEHPRTIILSTHLIEEVSPLFEEVVIIDEGRLVVHEERERLLDRGNAVTGPAAAVDAFVGGLTVLGEKVLGPTKSAMVYGEFDDAHRRKAAEAGLDLGPIAMQDLFIHLTGGPK</sequence>
<name>A0ABW7YW84_9ACTN</name>
<dbReference type="Gene3D" id="3.40.50.300">
    <property type="entry name" value="P-loop containing nucleotide triphosphate hydrolases"/>
    <property type="match status" value="1"/>
</dbReference>
<dbReference type="InterPro" id="IPR017871">
    <property type="entry name" value="ABC_transporter-like_CS"/>
</dbReference>
<dbReference type="SMART" id="SM00382">
    <property type="entry name" value="AAA"/>
    <property type="match status" value="1"/>
</dbReference>
<keyword evidence="3 5" id="KW-0067">ATP-binding</keyword>
<comment type="caution">
    <text evidence="5">The sequence shown here is derived from an EMBL/GenBank/DDBJ whole genome shotgun (WGS) entry which is preliminary data.</text>
</comment>